<feature type="non-terminal residue" evidence="2">
    <location>
        <position position="121"/>
    </location>
</feature>
<feature type="non-terminal residue" evidence="2">
    <location>
        <position position="1"/>
    </location>
</feature>
<evidence type="ECO:0000256" key="1">
    <source>
        <dbReference type="SAM" id="MobiDB-lite"/>
    </source>
</evidence>
<name>A0A6J4UNI7_9BACT</name>
<protein>
    <submittedName>
        <fullName evidence="2">Repressor CsoR of the copZA operon</fullName>
    </submittedName>
</protein>
<feature type="compositionally biased region" description="Basic and acidic residues" evidence="1">
    <location>
        <begin position="50"/>
        <end position="79"/>
    </location>
</feature>
<accession>A0A6J4UNI7</accession>
<dbReference type="EMBL" id="CADCWE010000218">
    <property type="protein sequence ID" value="CAA9556049.1"/>
    <property type="molecule type" value="Genomic_DNA"/>
</dbReference>
<feature type="compositionally biased region" description="Basic and acidic residues" evidence="1">
    <location>
        <begin position="106"/>
        <end position="115"/>
    </location>
</feature>
<proteinExistence type="predicted"/>
<feature type="region of interest" description="Disordered" evidence="1">
    <location>
        <begin position="30"/>
        <end position="121"/>
    </location>
</feature>
<evidence type="ECO:0000313" key="2">
    <source>
        <dbReference type="EMBL" id="CAA9556049.1"/>
    </source>
</evidence>
<reference evidence="2" key="1">
    <citation type="submission" date="2020-02" db="EMBL/GenBank/DDBJ databases">
        <authorList>
            <person name="Meier V. D."/>
        </authorList>
    </citation>
    <scope>NUCLEOTIDE SEQUENCE</scope>
    <source>
        <strain evidence="2">AVDCRST_MAG73</strain>
    </source>
</reference>
<dbReference type="AlphaFoldDB" id="A0A6J4UNI7"/>
<gene>
    <name evidence="2" type="ORF">AVDCRST_MAG73-3288</name>
</gene>
<organism evidence="2">
    <name type="scientific">uncultured Thermomicrobiales bacterium</name>
    <dbReference type="NCBI Taxonomy" id="1645740"/>
    <lineage>
        <taxon>Bacteria</taxon>
        <taxon>Pseudomonadati</taxon>
        <taxon>Thermomicrobiota</taxon>
        <taxon>Thermomicrobia</taxon>
        <taxon>Thermomicrobiales</taxon>
        <taxon>environmental samples</taxon>
    </lineage>
</organism>
<sequence length="121" mass="13367">GYQHHSQPGRIRVRRERRRVLAGAALDVVCRRQGQDPRPAAPDGGAGPGRAEDGRGRPVLPRRPDPALGDHVRGADRRPPRPGGPHPRLRAGHLPPRPRQSGRAARRADRGDRTLHPHRQL</sequence>